<feature type="transmembrane region" description="Helical" evidence="7">
    <location>
        <begin position="426"/>
        <end position="443"/>
    </location>
</feature>
<feature type="transmembrane region" description="Helical" evidence="7">
    <location>
        <begin position="71"/>
        <end position="90"/>
    </location>
</feature>
<dbReference type="EMBL" id="JADBEC010000001">
    <property type="protein sequence ID" value="MBE1503968.1"/>
    <property type="molecule type" value="Genomic_DNA"/>
</dbReference>
<proteinExistence type="predicted"/>
<dbReference type="Proteomes" id="UP000620262">
    <property type="component" value="Unassembled WGS sequence"/>
</dbReference>
<dbReference type="PANTHER" id="PTHR42718">
    <property type="entry name" value="MAJOR FACILITATOR SUPERFAMILY MULTIDRUG TRANSPORTER MFSC"/>
    <property type="match status" value="1"/>
</dbReference>
<comment type="subcellular location">
    <subcellularLocation>
        <location evidence="1">Cell membrane</location>
        <topology evidence="1">Multi-pass membrane protein</topology>
    </subcellularLocation>
</comment>
<dbReference type="RefSeq" id="WP_192728069.1">
    <property type="nucleotide sequence ID" value="NZ_BAAAVL010000001.1"/>
</dbReference>
<evidence type="ECO:0000256" key="6">
    <source>
        <dbReference type="ARBA" id="ARBA00023136"/>
    </source>
</evidence>
<dbReference type="Gene3D" id="1.20.1250.20">
    <property type="entry name" value="MFS general substrate transporter like domains"/>
    <property type="match status" value="1"/>
</dbReference>
<evidence type="ECO:0000256" key="2">
    <source>
        <dbReference type="ARBA" id="ARBA00022448"/>
    </source>
</evidence>
<keyword evidence="10" id="KW-1185">Reference proteome</keyword>
<keyword evidence="6 7" id="KW-0472">Membrane</keyword>
<evidence type="ECO:0000313" key="10">
    <source>
        <dbReference type="Proteomes" id="UP000620262"/>
    </source>
</evidence>
<organism evidence="9 10">
    <name type="scientific">Rhizobium viscosum</name>
    <name type="common">Arthrobacter viscosus</name>
    <dbReference type="NCBI Taxonomy" id="1673"/>
    <lineage>
        <taxon>Bacteria</taxon>
        <taxon>Pseudomonadati</taxon>
        <taxon>Pseudomonadota</taxon>
        <taxon>Alphaproteobacteria</taxon>
        <taxon>Hyphomicrobiales</taxon>
        <taxon>Rhizobiaceae</taxon>
        <taxon>Rhizobium/Agrobacterium group</taxon>
        <taxon>Rhizobium</taxon>
    </lineage>
</organism>
<feature type="transmembrane region" description="Helical" evidence="7">
    <location>
        <begin position="96"/>
        <end position="117"/>
    </location>
</feature>
<dbReference type="PROSITE" id="PS50850">
    <property type="entry name" value="MFS"/>
    <property type="match status" value="1"/>
</dbReference>
<dbReference type="Gene3D" id="1.20.1720.10">
    <property type="entry name" value="Multidrug resistance protein D"/>
    <property type="match status" value="1"/>
</dbReference>
<name>A0ABR9ILB4_RHIVS</name>
<evidence type="ECO:0000313" key="9">
    <source>
        <dbReference type="EMBL" id="MBE1503968.1"/>
    </source>
</evidence>
<evidence type="ECO:0000256" key="1">
    <source>
        <dbReference type="ARBA" id="ARBA00004651"/>
    </source>
</evidence>
<feature type="transmembrane region" description="Helical" evidence="7">
    <location>
        <begin position="324"/>
        <end position="343"/>
    </location>
</feature>
<feature type="domain" description="Major facilitator superfamily (MFS) profile" evidence="8">
    <location>
        <begin position="5"/>
        <end position="450"/>
    </location>
</feature>
<evidence type="ECO:0000259" key="8">
    <source>
        <dbReference type="PROSITE" id="PS50850"/>
    </source>
</evidence>
<dbReference type="InterPro" id="IPR036259">
    <property type="entry name" value="MFS_trans_sf"/>
</dbReference>
<dbReference type="InterPro" id="IPR004638">
    <property type="entry name" value="EmrB-like"/>
</dbReference>
<dbReference type="NCBIfam" id="TIGR00711">
    <property type="entry name" value="efflux_EmrB"/>
    <property type="match status" value="1"/>
</dbReference>
<keyword evidence="2" id="KW-0813">Transport</keyword>
<feature type="transmembrane region" description="Helical" evidence="7">
    <location>
        <begin position="395"/>
        <end position="414"/>
    </location>
</feature>
<protein>
    <submittedName>
        <fullName evidence="9">EmrB/QacA subfamily drug resistance transporter</fullName>
    </submittedName>
</protein>
<sequence length="472" mass="49890">MNRIVPLILAVALFMEQMDSTVIATALPAIAADLHVGPITLKLALTSYMVALAVFIPISGWMADRFGAKNIFRLAICVFVVGSIFCAFSSNLIEFVFARFLQGMGGAMMTPVGRLVLVRTTQKSELVSAMALLTIPALVGPLAGPPLGGFITTYFSWHWIFLINVPVGVIGVWLATIFLPEIEATAPPKLDFNGFILTSLAAAGVVFGLSVVSLPALPPIIGVSATAIGIICGVLYVRHARRYPTPILDLNLFKNSTFRASTSGGTLFRICVGAMPFLTPLMLQLGFGLTPFQSGLITFAGAIGAITTKFIARRVYKAIGFRTTLLCAGAVTTVVTAVTGLFTPETPHLVIIGVLLLGGFSRSFMFTGVNALAFADIDDAQASQATSMASVMQQISLALGVALAASILETSIYFRGAELQVIDFHIAFFVIAGLTVIATIPFARMAKDAGASVSGHRAKRVPPTINAEQAVK</sequence>
<evidence type="ECO:0000256" key="7">
    <source>
        <dbReference type="SAM" id="Phobius"/>
    </source>
</evidence>
<gene>
    <name evidence="9" type="ORF">H4W29_001149</name>
</gene>
<keyword evidence="5 7" id="KW-1133">Transmembrane helix</keyword>
<keyword evidence="3" id="KW-1003">Cell membrane</keyword>
<dbReference type="InterPro" id="IPR020846">
    <property type="entry name" value="MFS_dom"/>
</dbReference>
<feature type="transmembrane region" description="Helical" evidence="7">
    <location>
        <begin position="129"/>
        <end position="151"/>
    </location>
</feature>
<dbReference type="PANTHER" id="PTHR42718:SF46">
    <property type="entry name" value="BLR6921 PROTEIN"/>
    <property type="match status" value="1"/>
</dbReference>
<evidence type="ECO:0000256" key="5">
    <source>
        <dbReference type="ARBA" id="ARBA00022989"/>
    </source>
</evidence>
<comment type="caution">
    <text evidence="9">The sequence shown here is derived from an EMBL/GenBank/DDBJ whole genome shotgun (WGS) entry which is preliminary data.</text>
</comment>
<evidence type="ECO:0000256" key="4">
    <source>
        <dbReference type="ARBA" id="ARBA00022692"/>
    </source>
</evidence>
<dbReference type="CDD" id="cd17503">
    <property type="entry name" value="MFS_LmrB_MDR_like"/>
    <property type="match status" value="1"/>
</dbReference>
<reference evidence="9 10" key="1">
    <citation type="submission" date="2020-10" db="EMBL/GenBank/DDBJ databases">
        <title>Sequencing the genomes of 1000 actinobacteria strains.</title>
        <authorList>
            <person name="Klenk H.-P."/>
        </authorList>
    </citation>
    <scope>NUCLEOTIDE SEQUENCE [LARGE SCALE GENOMIC DNA]</scope>
    <source>
        <strain evidence="9 10">DSM 7307</strain>
    </source>
</reference>
<feature type="transmembrane region" description="Helical" evidence="7">
    <location>
        <begin position="267"/>
        <end position="286"/>
    </location>
</feature>
<feature type="transmembrane region" description="Helical" evidence="7">
    <location>
        <begin position="349"/>
        <end position="374"/>
    </location>
</feature>
<keyword evidence="4 7" id="KW-0812">Transmembrane</keyword>
<feature type="transmembrane region" description="Helical" evidence="7">
    <location>
        <begin position="192"/>
        <end position="214"/>
    </location>
</feature>
<feature type="transmembrane region" description="Helical" evidence="7">
    <location>
        <begin position="157"/>
        <end position="180"/>
    </location>
</feature>
<dbReference type="PRINTS" id="PR01036">
    <property type="entry name" value="TCRTETB"/>
</dbReference>
<dbReference type="SUPFAM" id="SSF103473">
    <property type="entry name" value="MFS general substrate transporter"/>
    <property type="match status" value="1"/>
</dbReference>
<evidence type="ECO:0000256" key="3">
    <source>
        <dbReference type="ARBA" id="ARBA00022475"/>
    </source>
</evidence>
<accession>A0ABR9ILB4</accession>
<feature type="transmembrane region" description="Helical" evidence="7">
    <location>
        <begin position="292"/>
        <end position="312"/>
    </location>
</feature>
<dbReference type="InterPro" id="IPR011701">
    <property type="entry name" value="MFS"/>
</dbReference>
<feature type="transmembrane region" description="Helical" evidence="7">
    <location>
        <begin position="220"/>
        <end position="237"/>
    </location>
</feature>
<dbReference type="Pfam" id="PF07690">
    <property type="entry name" value="MFS_1"/>
    <property type="match status" value="2"/>
</dbReference>
<feature type="transmembrane region" description="Helical" evidence="7">
    <location>
        <begin position="41"/>
        <end position="59"/>
    </location>
</feature>